<evidence type="ECO:0000256" key="4">
    <source>
        <dbReference type="ARBA" id="ARBA00022801"/>
    </source>
</evidence>
<dbReference type="PANTHER" id="PTHR11070:SF48">
    <property type="entry name" value="ATP-DEPENDENT HELICASE_NUCLEASE SUBUNIT A"/>
    <property type="match status" value="1"/>
</dbReference>
<keyword evidence="3 13" id="KW-0227">DNA damage</keyword>
<keyword evidence="5 13" id="KW-0347">Helicase</keyword>
<sequence>MEWTREQKKVIETKNKNLLVSAAAGSGKTAVLVERIINRITAEEDGIDIDRLLVVTFTNAAAAEMKERIRKAIDDRLTKDSDNANLQRQAALVHNAQITTIHSFCLSVIRENFQSLPIDPSFRIAEEAELTLLKSDVLEELLEEYYEEGSEDFLAFSEGFGGGKTDTGMEELILNLHQFSMSAPWPEEWYEELGSNFGIQSAEEMKEASWMKELMAMLNRMVTDSIAMCEEAAALCLKEDGPGAYFPALSSDLEQLQGLSGTTDYSLFGAKVRNINFARLSGKKEDGVDLAKKEQVKGIRDKVKKTVGDMAGSYYFQSEEDMALDMAAMKPHVEVMIRLCRDFSESFQKRKAEKNVVDFHDLEHLALSVLVQKVEGVIVPTPAADELADYYKEIMVDEYQDSNLVQEIILESISGGRFGRPDRFMVGDVKQSIYKFRLADPKIFMEKYDNYPLWEKEEEGDNERIDLHKNFRSRDVVINSINSIFRKIMTKKLGDIEYDEKAYLYPGADFSEGEGISDTTELLLVTTAPKKGEEDGEDNKEEEDYTAKELEALAIAKRIKELTDPDTGLMVQDKKSGELRRAVHGDIAILLRSVTGFGEVFADILSAEDIPSHTETQTGYFKTLEISAALNLLRIIDNPRQDIPLTAVLRSPMAGFTDGELAEIRMAKKRVTMYEAAKTYLLTKENDLSGKITDFFSRLDGYRRMAVHLSINELIVKVLEDTGYYNYVSAMPGGDKRRANLDMLVQQAINFEKTSYSGLFHFIRYMERLDKYDVDFGEAKVTGEDDKSVRIMSIHKSKGLEFPIVFVAGLGKNFNLQDSRAKLLLHQTYGIGTDYLDLSLRVKAPTLIKKFIQKQLVLESLGEELRVLYVALTRAREKLILTAGVKDMDKLLSGYAGGAYDHENSISFLELTGAASFLDWIMAALINQKGFEELLSSHELIPHSREDDKFLVREYTYEMLLFQEKVSQEVKSLKEDILLNRDEDFIYDSNFKNEIGDYFQYSYPYAPESNIHTKLTVSELKKMGQKEEEELSDSLINGKQEVEEYPVPEFLKEVKEEKGADLGTLIHKVLELAVFKELHGEEELSAFLRELVDKKRISEEEAQVLDRKRLGRFFEGPLAERLRRAEAGGDLHKERQFIMGIKAKDISEDYKSEELVLVQGVIDAYFEEGGGLVLVDYKSDVHVTEDILKNRYSRQLGFYRKALEQLTGMKVKESILYSFWLNKPIMI</sequence>
<organism evidence="17 18">
    <name type="scientific">Anaerocolumna jejuensis DSM 15929</name>
    <dbReference type="NCBI Taxonomy" id="1121322"/>
    <lineage>
        <taxon>Bacteria</taxon>
        <taxon>Bacillati</taxon>
        <taxon>Bacillota</taxon>
        <taxon>Clostridia</taxon>
        <taxon>Lachnospirales</taxon>
        <taxon>Lachnospiraceae</taxon>
        <taxon>Anaerocolumna</taxon>
    </lineage>
</organism>
<evidence type="ECO:0000256" key="5">
    <source>
        <dbReference type="ARBA" id="ARBA00022806"/>
    </source>
</evidence>
<dbReference type="GO" id="GO:0000724">
    <property type="term" value="P:double-strand break repair via homologous recombination"/>
    <property type="evidence" value="ECO:0007669"/>
    <property type="project" value="UniProtKB-UniRule"/>
</dbReference>
<dbReference type="PROSITE" id="PS51198">
    <property type="entry name" value="UVRD_HELICASE_ATP_BIND"/>
    <property type="match status" value="1"/>
</dbReference>
<keyword evidence="6 13" id="KW-0269">Exonuclease</keyword>
<dbReference type="PANTHER" id="PTHR11070">
    <property type="entry name" value="UVRD / RECB / PCRA DNA HELICASE FAMILY MEMBER"/>
    <property type="match status" value="1"/>
</dbReference>
<evidence type="ECO:0000256" key="14">
    <source>
        <dbReference type="PROSITE-ProRule" id="PRU00560"/>
    </source>
</evidence>
<dbReference type="GO" id="GO:0033202">
    <property type="term" value="C:DNA helicase complex"/>
    <property type="evidence" value="ECO:0007669"/>
    <property type="project" value="TreeGrafter"/>
</dbReference>
<dbReference type="EC" id="5.6.2.4" evidence="13"/>
<keyword evidence="9 13" id="KW-0234">DNA repair</keyword>
<evidence type="ECO:0000256" key="11">
    <source>
        <dbReference type="ARBA" id="ARBA00034617"/>
    </source>
</evidence>
<dbReference type="Pfam" id="PF13361">
    <property type="entry name" value="UvrD_C"/>
    <property type="match status" value="1"/>
</dbReference>
<dbReference type="AlphaFoldDB" id="A0A1M6VGE0"/>
<dbReference type="NCBIfam" id="TIGR02785">
    <property type="entry name" value="addA_Gpos"/>
    <property type="match status" value="1"/>
</dbReference>
<keyword evidence="18" id="KW-1185">Reference proteome</keyword>
<dbReference type="Pfam" id="PF00580">
    <property type="entry name" value="UvrD-helicase"/>
    <property type="match status" value="1"/>
</dbReference>
<keyword evidence="10 13" id="KW-0413">Isomerase</keyword>
<dbReference type="Gene3D" id="3.90.320.10">
    <property type="match status" value="1"/>
</dbReference>
<feature type="binding site" evidence="14">
    <location>
        <begin position="22"/>
        <end position="29"/>
    </location>
    <ligand>
        <name>ATP</name>
        <dbReference type="ChEBI" id="CHEBI:30616"/>
    </ligand>
</feature>
<dbReference type="InterPro" id="IPR027417">
    <property type="entry name" value="P-loop_NTPase"/>
</dbReference>
<dbReference type="HAMAP" id="MF_01451">
    <property type="entry name" value="AddA"/>
    <property type="match status" value="1"/>
</dbReference>
<evidence type="ECO:0000256" key="13">
    <source>
        <dbReference type="HAMAP-Rule" id="MF_01451"/>
    </source>
</evidence>
<evidence type="ECO:0000259" key="15">
    <source>
        <dbReference type="PROSITE" id="PS51198"/>
    </source>
</evidence>
<evidence type="ECO:0000256" key="9">
    <source>
        <dbReference type="ARBA" id="ARBA00023204"/>
    </source>
</evidence>
<evidence type="ECO:0000256" key="6">
    <source>
        <dbReference type="ARBA" id="ARBA00022839"/>
    </source>
</evidence>
<comment type="cofactor">
    <cofactor evidence="13">
        <name>Mg(2+)</name>
        <dbReference type="ChEBI" id="CHEBI:18420"/>
    </cofactor>
</comment>
<comment type="catalytic activity">
    <reaction evidence="11 13">
        <text>Couples ATP hydrolysis with the unwinding of duplex DNA by translocating in the 3'-5' direction.</text>
        <dbReference type="EC" id="5.6.2.4"/>
    </reaction>
</comment>
<dbReference type="RefSeq" id="WP_073278052.1">
    <property type="nucleotide sequence ID" value="NZ_FRAC01000017.1"/>
</dbReference>
<evidence type="ECO:0000256" key="12">
    <source>
        <dbReference type="ARBA" id="ARBA00048988"/>
    </source>
</evidence>
<keyword evidence="8 13" id="KW-0238">DNA-binding</keyword>
<keyword evidence="1 13" id="KW-0540">Nuclease</keyword>
<evidence type="ECO:0000256" key="10">
    <source>
        <dbReference type="ARBA" id="ARBA00023235"/>
    </source>
</evidence>
<dbReference type="GO" id="GO:0005524">
    <property type="term" value="F:ATP binding"/>
    <property type="evidence" value="ECO:0007669"/>
    <property type="project" value="UniProtKB-UniRule"/>
</dbReference>
<dbReference type="GO" id="GO:0003690">
    <property type="term" value="F:double-stranded DNA binding"/>
    <property type="evidence" value="ECO:0007669"/>
    <property type="project" value="UniProtKB-UniRule"/>
</dbReference>
<dbReference type="Gene3D" id="1.10.486.10">
    <property type="entry name" value="PCRA, domain 4"/>
    <property type="match status" value="1"/>
</dbReference>
<keyword evidence="2 13" id="KW-0547">Nucleotide-binding</keyword>
<dbReference type="InterPro" id="IPR014152">
    <property type="entry name" value="AddA"/>
</dbReference>
<dbReference type="STRING" id="1121322.SAMN02745136_03408"/>
<dbReference type="GO" id="GO:0005829">
    <property type="term" value="C:cytosol"/>
    <property type="evidence" value="ECO:0007669"/>
    <property type="project" value="TreeGrafter"/>
</dbReference>
<reference evidence="17 18" key="1">
    <citation type="submission" date="2016-11" db="EMBL/GenBank/DDBJ databases">
        <authorList>
            <person name="Jaros S."/>
            <person name="Januszkiewicz K."/>
            <person name="Wedrychowicz H."/>
        </authorList>
    </citation>
    <scope>NUCLEOTIDE SEQUENCE [LARGE SCALE GENOMIC DNA]</scope>
    <source>
        <strain evidence="17 18">DSM 15929</strain>
    </source>
</reference>
<evidence type="ECO:0000256" key="3">
    <source>
        <dbReference type="ARBA" id="ARBA00022763"/>
    </source>
</evidence>
<dbReference type="Gene3D" id="3.40.50.300">
    <property type="entry name" value="P-loop containing nucleotide triphosphate hydrolases"/>
    <property type="match status" value="3"/>
</dbReference>
<evidence type="ECO:0000256" key="7">
    <source>
        <dbReference type="ARBA" id="ARBA00022840"/>
    </source>
</evidence>
<dbReference type="Proteomes" id="UP000184386">
    <property type="component" value="Unassembled WGS sequence"/>
</dbReference>
<dbReference type="Pfam" id="PF12705">
    <property type="entry name" value="PDDEXK_1"/>
    <property type="match status" value="1"/>
</dbReference>
<evidence type="ECO:0000256" key="8">
    <source>
        <dbReference type="ARBA" id="ARBA00023125"/>
    </source>
</evidence>
<comment type="subunit">
    <text evidence="13">Heterodimer of AddA and AddB/RexB.</text>
</comment>
<dbReference type="OrthoDB" id="9810135at2"/>
<dbReference type="CDD" id="cd17932">
    <property type="entry name" value="DEXQc_UvrD"/>
    <property type="match status" value="1"/>
</dbReference>
<dbReference type="PROSITE" id="PS51217">
    <property type="entry name" value="UVRD_HELICASE_CTER"/>
    <property type="match status" value="1"/>
</dbReference>
<evidence type="ECO:0000313" key="17">
    <source>
        <dbReference type="EMBL" id="SHK80552.1"/>
    </source>
</evidence>
<evidence type="ECO:0000256" key="1">
    <source>
        <dbReference type="ARBA" id="ARBA00022722"/>
    </source>
</evidence>
<name>A0A1M6VGE0_9FIRM</name>
<dbReference type="FunFam" id="3.40.50.300:FF:001236">
    <property type="entry name" value="ATP-dependent helicase/nuclease subunit A"/>
    <property type="match status" value="1"/>
</dbReference>
<dbReference type="InterPro" id="IPR014017">
    <property type="entry name" value="DNA_helicase_UvrD-like_C"/>
</dbReference>
<dbReference type="GO" id="GO:0008408">
    <property type="term" value="F:3'-5' exonuclease activity"/>
    <property type="evidence" value="ECO:0007669"/>
    <property type="project" value="UniProtKB-UniRule"/>
</dbReference>
<dbReference type="InterPro" id="IPR000212">
    <property type="entry name" value="DNA_helicase_UvrD/REP"/>
</dbReference>
<evidence type="ECO:0000313" key="18">
    <source>
        <dbReference type="Proteomes" id="UP000184386"/>
    </source>
</evidence>
<feature type="domain" description="UvrD-like helicase ATP-binding" evidence="15">
    <location>
        <begin position="1"/>
        <end position="474"/>
    </location>
</feature>
<keyword evidence="4 13" id="KW-0378">Hydrolase</keyword>
<comment type="catalytic activity">
    <reaction evidence="12 13">
        <text>ATP + H2O = ADP + phosphate + H(+)</text>
        <dbReference type="Rhea" id="RHEA:13065"/>
        <dbReference type="ChEBI" id="CHEBI:15377"/>
        <dbReference type="ChEBI" id="CHEBI:15378"/>
        <dbReference type="ChEBI" id="CHEBI:30616"/>
        <dbReference type="ChEBI" id="CHEBI:43474"/>
        <dbReference type="ChEBI" id="CHEBI:456216"/>
        <dbReference type="EC" id="5.6.2.4"/>
    </reaction>
</comment>
<dbReference type="EMBL" id="FRAC01000017">
    <property type="protein sequence ID" value="SHK80552.1"/>
    <property type="molecule type" value="Genomic_DNA"/>
</dbReference>
<dbReference type="InterPro" id="IPR011335">
    <property type="entry name" value="Restrct_endonuc-II-like"/>
</dbReference>
<dbReference type="GO" id="GO:0016887">
    <property type="term" value="F:ATP hydrolysis activity"/>
    <property type="evidence" value="ECO:0007669"/>
    <property type="project" value="RHEA"/>
</dbReference>
<evidence type="ECO:0000256" key="2">
    <source>
        <dbReference type="ARBA" id="ARBA00022741"/>
    </source>
</evidence>
<dbReference type="InterPro" id="IPR014016">
    <property type="entry name" value="UvrD-like_ATP-bd"/>
</dbReference>
<dbReference type="EC" id="3.1.-.-" evidence="13"/>
<keyword evidence="7 13" id="KW-0067">ATP-binding</keyword>
<accession>A0A1M6VGE0</accession>
<dbReference type="InterPro" id="IPR011604">
    <property type="entry name" value="PDDEXK-like_dom_sf"/>
</dbReference>
<dbReference type="InterPro" id="IPR038726">
    <property type="entry name" value="PDDEXK_AddAB-type"/>
</dbReference>
<dbReference type="GO" id="GO:0043138">
    <property type="term" value="F:3'-5' DNA helicase activity"/>
    <property type="evidence" value="ECO:0007669"/>
    <property type="project" value="UniProtKB-UniRule"/>
</dbReference>
<comment type="similarity">
    <text evidence="13">Belongs to the helicase family. AddA subfamily.</text>
</comment>
<comment type="function">
    <text evidence="13">The heterodimer acts as both an ATP-dependent DNA helicase and an ATP-dependent, dual-direction single-stranded exonuclease. Recognizes the chi site generating a DNA molecule suitable for the initiation of homologous recombination. The AddA nuclease domain is required for chi fragment generation; this subunit has the helicase and 3' -&gt; 5' nuclease activities.</text>
</comment>
<protein>
    <recommendedName>
        <fullName evidence="13">ATP-dependent helicase/nuclease subunit A</fullName>
        <ecNumber evidence="13">3.1.-.-</ecNumber>
        <ecNumber evidence="13">5.6.2.4</ecNumber>
    </recommendedName>
    <alternativeName>
        <fullName evidence="13">ATP-dependent helicase/nuclease AddA</fullName>
    </alternativeName>
    <alternativeName>
        <fullName evidence="13">DNA 3'-5' helicase AddA</fullName>
    </alternativeName>
</protein>
<dbReference type="SUPFAM" id="SSF52540">
    <property type="entry name" value="P-loop containing nucleoside triphosphate hydrolases"/>
    <property type="match status" value="1"/>
</dbReference>
<dbReference type="SUPFAM" id="SSF52980">
    <property type="entry name" value="Restriction endonuclease-like"/>
    <property type="match status" value="1"/>
</dbReference>
<evidence type="ECO:0000259" key="16">
    <source>
        <dbReference type="PROSITE" id="PS51217"/>
    </source>
</evidence>
<proteinExistence type="inferred from homology"/>
<feature type="domain" description="UvrD-like helicase C-terminal" evidence="16">
    <location>
        <begin position="506"/>
        <end position="799"/>
    </location>
</feature>
<gene>
    <name evidence="13" type="primary">addA</name>
    <name evidence="17" type="ORF">SAMN02745136_03408</name>
</gene>